<reference evidence="2 3" key="1">
    <citation type="submission" date="2014-05" db="EMBL/GenBank/DDBJ databases">
        <title>Genome Announcement of Sphingobium lucknowense F2.</title>
        <authorList>
            <person name="Lal R."/>
            <person name="Negi V."/>
            <person name="Lata P."/>
            <person name="Sangwan N."/>
            <person name="Gupta S.K."/>
            <person name="Rao D.L.N."/>
            <person name="Das S."/>
        </authorList>
    </citation>
    <scope>NUCLEOTIDE SEQUENCE [LARGE SCALE GENOMIC DNA]</scope>
    <source>
        <strain evidence="2 3">F2</strain>
    </source>
</reference>
<name>A0A8E0WPH9_9SPHN</name>
<dbReference type="Proteomes" id="UP000028135">
    <property type="component" value="Unassembled WGS sequence"/>
</dbReference>
<dbReference type="SUPFAM" id="SSF52980">
    <property type="entry name" value="Restriction endonuclease-like"/>
    <property type="match status" value="1"/>
</dbReference>
<dbReference type="InterPro" id="IPR052906">
    <property type="entry name" value="Type_IV_Methyl-Rstrct_Enzyme"/>
</dbReference>
<dbReference type="InterPro" id="IPR007560">
    <property type="entry name" value="Restrct_endonuc_IV_Mrr"/>
</dbReference>
<gene>
    <name evidence="2" type="ORF">AL00_19260</name>
</gene>
<accession>A0A8E0WPH9</accession>
<dbReference type="Gene3D" id="3.40.1350.10">
    <property type="match status" value="1"/>
</dbReference>
<dbReference type="PANTHER" id="PTHR30015">
    <property type="entry name" value="MRR RESTRICTION SYSTEM PROTEIN"/>
    <property type="match status" value="1"/>
</dbReference>
<dbReference type="InterPro" id="IPR011335">
    <property type="entry name" value="Restrct_endonuc-II-like"/>
</dbReference>
<keyword evidence="2" id="KW-0255">Endonuclease</keyword>
<protein>
    <submittedName>
        <fullName evidence="2">Restriction endonuclease</fullName>
    </submittedName>
</protein>
<dbReference type="AlphaFoldDB" id="A0A8E0WPH9"/>
<sequence>MTERTIWGIHMRRDHALAPIEQGYVAIGWREMGDLSLIKPTRDAFKAEYERAYPDAGPGKVRTSAGVPFRFLVEMKPGDLVIFPSKPDRMVNIGVIDGPYVYQAQAPFDCPHRRAVKWLKHIPRADFTQAALNEIGSALTLFKVTTNADEFLAALEGQAFEPTDIDEASAERVSEQVEESTEDFIIKRLKTSQTPYQFEHFIAHLLKCMGYHSRVTQASSDGGVDIIAHRDELGFEPPIIKVQCKQILSTIGRPDVQKLFGAIEREEKGLFVTLGSFSPDARTFEQTKPNLRLIDGAALIELIYEHYHQFEPRYQMLLPLKRSYIPGPIVSSASD</sequence>
<dbReference type="REBASE" id="93254">
    <property type="entry name" value="SluF2MrrP"/>
</dbReference>
<keyword evidence="2" id="KW-0378">Hydrolase</keyword>
<evidence type="ECO:0000259" key="1">
    <source>
        <dbReference type="Pfam" id="PF04471"/>
    </source>
</evidence>
<dbReference type="Pfam" id="PF04471">
    <property type="entry name" value="Mrr_cat"/>
    <property type="match status" value="1"/>
</dbReference>
<evidence type="ECO:0000313" key="3">
    <source>
        <dbReference type="Proteomes" id="UP000028135"/>
    </source>
</evidence>
<proteinExistence type="predicted"/>
<dbReference type="PANTHER" id="PTHR30015:SF7">
    <property type="entry name" value="TYPE IV METHYL-DIRECTED RESTRICTION ENZYME ECOKMRR"/>
    <property type="match status" value="1"/>
</dbReference>
<dbReference type="GO" id="GO:0009307">
    <property type="term" value="P:DNA restriction-modification system"/>
    <property type="evidence" value="ECO:0007669"/>
    <property type="project" value="InterPro"/>
</dbReference>
<feature type="domain" description="Restriction endonuclease type IV Mrr" evidence="1">
    <location>
        <begin position="194"/>
        <end position="303"/>
    </location>
</feature>
<organism evidence="2 3">
    <name type="scientific">Sphingobium indicum F2</name>
    <dbReference type="NCBI Taxonomy" id="1450518"/>
    <lineage>
        <taxon>Bacteria</taxon>
        <taxon>Pseudomonadati</taxon>
        <taxon>Pseudomonadota</taxon>
        <taxon>Alphaproteobacteria</taxon>
        <taxon>Sphingomonadales</taxon>
        <taxon>Sphingomonadaceae</taxon>
        <taxon>Sphingobium</taxon>
    </lineage>
</organism>
<dbReference type="GO" id="GO:0003677">
    <property type="term" value="F:DNA binding"/>
    <property type="evidence" value="ECO:0007669"/>
    <property type="project" value="InterPro"/>
</dbReference>
<dbReference type="InterPro" id="IPR011856">
    <property type="entry name" value="tRNA_endonuc-like_dom_sf"/>
</dbReference>
<dbReference type="RefSeq" id="WP_020819960.1">
    <property type="nucleotide sequence ID" value="NZ_JANF02000091.1"/>
</dbReference>
<keyword evidence="2" id="KW-0540">Nuclease</keyword>
<comment type="caution">
    <text evidence="2">The sequence shown here is derived from an EMBL/GenBank/DDBJ whole genome shotgun (WGS) entry which is preliminary data.</text>
</comment>
<evidence type="ECO:0000313" key="2">
    <source>
        <dbReference type="EMBL" id="KER34860.1"/>
    </source>
</evidence>
<dbReference type="EMBL" id="JANF02000091">
    <property type="protein sequence ID" value="KER34860.1"/>
    <property type="molecule type" value="Genomic_DNA"/>
</dbReference>
<dbReference type="GO" id="GO:0015666">
    <property type="term" value="F:restriction endodeoxyribonuclease activity"/>
    <property type="evidence" value="ECO:0007669"/>
    <property type="project" value="TreeGrafter"/>
</dbReference>